<comment type="caution">
    <text evidence="5">The sequence shown here is derived from an EMBL/GenBank/DDBJ whole genome shotgun (WGS) entry which is preliminary data.</text>
</comment>
<dbReference type="InterPro" id="IPR001387">
    <property type="entry name" value="Cro/C1-type_HTH"/>
</dbReference>
<dbReference type="GO" id="GO:0003700">
    <property type="term" value="F:DNA-binding transcription factor activity"/>
    <property type="evidence" value="ECO:0007669"/>
    <property type="project" value="TreeGrafter"/>
</dbReference>
<feature type="domain" description="HTH cro/C1-type" evidence="4">
    <location>
        <begin position="11"/>
        <end position="65"/>
    </location>
</feature>
<dbReference type="AlphaFoldDB" id="A0A6P0B9E9"/>
<sequence length="101" mass="10831">MNGRAIVAWNLRRIRVDKGLSQEKLAADAGVDRAYFAKLERQAVNVGVDVLDKIAGALGVQLVEFFEMPEEGAEPPSVLKGGRCVSACKFDPLGGVIGVQF</sequence>
<dbReference type="Proteomes" id="UP000471560">
    <property type="component" value="Unassembled WGS sequence"/>
</dbReference>
<dbReference type="SUPFAM" id="SSF47413">
    <property type="entry name" value="lambda repressor-like DNA-binding domains"/>
    <property type="match status" value="1"/>
</dbReference>
<keyword evidence="2" id="KW-0238">DNA-binding</keyword>
<accession>A0A6P0B9E9</accession>
<dbReference type="PANTHER" id="PTHR46797">
    <property type="entry name" value="HTH-TYPE TRANSCRIPTIONAL REGULATOR"/>
    <property type="match status" value="1"/>
</dbReference>
<gene>
    <name evidence="5" type="ORF">GR204_17430</name>
</gene>
<dbReference type="GO" id="GO:0003677">
    <property type="term" value="F:DNA binding"/>
    <property type="evidence" value="ECO:0007669"/>
    <property type="project" value="UniProtKB-KW"/>
</dbReference>
<dbReference type="PANTHER" id="PTHR46797:SF23">
    <property type="entry name" value="HTH-TYPE TRANSCRIPTIONAL REGULATOR SUTR"/>
    <property type="match status" value="1"/>
</dbReference>
<dbReference type="GO" id="GO:0005829">
    <property type="term" value="C:cytosol"/>
    <property type="evidence" value="ECO:0007669"/>
    <property type="project" value="TreeGrafter"/>
</dbReference>
<proteinExistence type="predicted"/>
<evidence type="ECO:0000256" key="3">
    <source>
        <dbReference type="ARBA" id="ARBA00023163"/>
    </source>
</evidence>
<evidence type="ECO:0000256" key="2">
    <source>
        <dbReference type="ARBA" id="ARBA00023125"/>
    </source>
</evidence>
<dbReference type="Pfam" id="PF01381">
    <property type="entry name" value="HTH_3"/>
    <property type="match status" value="1"/>
</dbReference>
<dbReference type="SMART" id="SM00530">
    <property type="entry name" value="HTH_XRE"/>
    <property type="match status" value="1"/>
</dbReference>
<evidence type="ECO:0000256" key="1">
    <source>
        <dbReference type="ARBA" id="ARBA00023015"/>
    </source>
</evidence>
<dbReference type="InterPro" id="IPR050807">
    <property type="entry name" value="TransReg_Diox_bact_type"/>
</dbReference>
<organism evidence="5 6">
    <name type="scientific">Rhizobium leguminosarum</name>
    <dbReference type="NCBI Taxonomy" id="384"/>
    <lineage>
        <taxon>Bacteria</taxon>
        <taxon>Pseudomonadati</taxon>
        <taxon>Pseudomonadota</taxon>
        <taxon>Alphaproteobacteria</taxon>
        <taxon>Hyphomicrobiales</taxon>
        <taxon>Rhizobiaceae</taxon>
        <taxon>Rhizobium/Agrobacterium group</taxon>
        <taxon>Rhizobium</taxon>
    </lineage>
</organism>
<dbReference type="InterPro" id="IPR010982">
    <property type="entry name" value="Lambda_DNA-bd_dom_sf"/>
</dbReference>
<protein>
    <submittedName>
        <fullName evidence="5">Helix-turn-helix domain-containing protein</fullName>
    </submittedName>
</protein>
<reference evidence="5 6" key="1">
    <citation type="submission" date="2019-12" db="EMBL/GenBank/DDBJ databases">
        <title>Rhizobium genotypes associated with high levels of biological nitrogen fixation by grain legumes in a temperate-maritime cropping system.</title>
        <authorList>
            <person name="Maluk M."/>
            <person name="Francesc Ferrando Molina F."/>
            <person name="Lopez Del Egido L."/>
            <person name="Lafos M."/>
            <person name="Langarica-Fuentes A."/>
            <person name="Gebre Yohannes G."/>
            <person name="Young M.W."/>
            <person name="Martin P."/>
            <person name="Gantlett R."/>
            <person name="Kenicer G."/>
            <person name="Hawes C."/>
            <person name="Begg G.S."/>
            <person name="Quilliam R.S."/>
            <person name="Squire G.R."/>
            <person name="Poole P.S."/>
            <person name="Young P.W."/>
            <person name="Iannetta P.M."/>
            <person name="James E.K."/>
        </authorList>
    </citation>
    <scope>NUCLEOTIDE SEQUENCE [LARGE SCALE GENOMIC DNA]</scope>
    <source>
        <strain evidence="5 6">JHI1096</strain>
    </source>
</reference>
<evidence type="ECO:0000313" key="6">
    <source>
        <dbReference type="Proteomes" id="UP000471560"/>
    </source>
</evidence>
<dbReference type="PROSITE" id="PS50943">
    <property type="entry name" value="HTH_CROC1"/>
    <property type="match status" value="1"/>
</dbReference>
<evidence type="ECO:0000313" key="5">
    <source>
        <dbReference type="EMBL" id="NEI35746.1"/>
    </source>
</evidence>
<keyword evidence="1" id="KW-0805">Transcription regulation</keyword>
<dbReference type="EMBL" id="WUEZ01000019">
    <property type="protein sequence ID" value="NEI35746.1"/>
    <property type="molecule type" value="Genomic_DNA"/>
</dbReference>
<dbReference type="CDD" id="cd00093">
    <property type="entry name" value="HTH_XRE"/>
    <property type="match status" value="1"/>
</dbReference>
<dbReference type="Gene3D" id="1.10.260.40">
    <property type="entry name" value="lambda repressor-like DNA-binding domains"/>
    <property type="match status" value="1"/>
</dbReference>
<evidence type="ECO:0000259" key="4">
    <source>
        <dbReference type="PROSITE" id="PS50943"/>
    </source>
</evidence>
<name>A0A6P0B9E9_RHILE</name>
<keyword evidence="3" id="KW-0804">Transcription</keyword>